<gene>
    <name evidence="2" type="ORF">PsYK624_136650</name>
</gene>
<dbReference type="EMBL" id="BPQB01000072">
    <property type="protein sequence ID" value="GJE97446.1"/>
    <property type="molecule type" value="Genomic_DNA"/>
</dbReference>
<feature type="region of interest" description="Disordered" evidence="1">
    <location>
        <begin position="518"/>
        <end position="649"/>
    </location>
</feature>
<feature type="compositionally biased region" description="Low complexity" evidence="1">
    <location>
        <begin position="625"/>
        <end position="645"/>
    </location>
</feature>
<comment type="caution">
    <text evidence="2">The sequence shown here is derived from an EMBL/GenBank/DDBJ whole genome shotgun (WGS) entry which is preliminary data.</text>
</comment>
<protein>
    <submittedName>
        <fullName evidence="2">Uncharacterized protein</fullName>
    </submittedName>
</protein>
<evidence type="ECO:0000313" key="3">
    <source>
        <dbReference type="Proteomes" id="UP000703269"/>
    </source>
</evidence>
<feature type="region of interest" description="Disordered" evidence="1">
    <location>
        <begin position="250"/>
        <end position="275"/>
    </location>
</feature>
<name>A0A9P3GLZ1_9APHY</name>
<evidence type="ECO:0000313" key="2">
    <source>
        <dbReference type="EMBL" id="GJE97446.1"/>
    </source>
</evidence>
<feature type="compositionally biased region" description="Polar residues" evidence="1">
    <location>
        <begin position="585"/>
        <end position="619"/>
    </location>
</feature>
<feature type="region of interest" description="Disordered" evidence="1">
    <location>
        <begin position="477"/>
        <end position="501"/>
    </location>
</feature>
<feature type="compositionally biased region" description="Low complexity" evidence="1">
    <location>
        <begin position="518"/>
        <end position="533"/>
    </location>
</feature>
<evidence type="ECO:0000256" key="1">
    <source>
        <dbReference type="SAM" id="MobiDB-lite"/>
    </source>
</evidence>
<dbReference type="AlphaFoldDB" id="A0A9P3GLZ1"/>
<dbReference type="OrthoDB" id="3260031at2759"/>
<keyword evidence="3" id="KW-1185">Reference proteome</keyword>
<reference evidence="2 3" key="1">
    <citation type="submission" date="2021-08" db="EMBL/GenBank/DDBJ databases">
        <title>Draft Genome Sequence of Phanerochaete sordida strain YK-624.</title>
        <authorList>
            <person name="Mori T."/>
            <person name="Dohra H."/>
            <person name="Suzuki T."/>
            <person name="Kawagishi H."/>
            <person name="Hirai H."/>
        </authorList>
    </citation>
    <scope>NUCLEOTIDE SEQUENCE [LARGE SCALE GENOMIC DNA]</scope>
    <source>
        <strain evidence="2 3">YK-624</strain>
    </source>
</reference>
<proteinExistence type="predicted"/>
<organism evidence="2 3">
    <name type="scientific">Phanerochaete sordida</name>
    <dbReference type="NCBI Taxonomy" id="48140"/>
    <lineage>
        <taxon>Eukaryota</taxon>
        <taxon>Fungi</taxon>
        <taxon>Dikarya</taxon>
        <taxon>Basidiomycota</taxon>
        <taxon>Agaricomycotina</taxon>
        <taxon>Agaricomycetes</taxon>
        <taxon>Polyporales</taxon>
        <taxon>Phanerochaetaceae</taxon>
        <taxon>Phanerochaete</taxon>
    </lineage>
</organism>
<dbReference type="Proteomes" id="UP000703269">
    <property type="component" value="Unassembled WGS sequence"/>
</dbReference>
<feature type="region of interest" description="Disordered" evidence="1">
    <location>
        <begin position="385"/>
        <end position="422"/>
    </location>
</feature>
<sequence>MSTPPFYMPLRGEPGAPTFDPLQPRSLARYFDDLDDLFLRAGIRDDTEKKRHALRYVSLRDADCWELLDEFDLGSFDDWQRAILALYPGADDSHKYSRRDLEDLVQRWRATSVQTLGDWAEFSRDFVAISRWLLRHKRLSEHEQSTLCRDALADDVQRRVALRLEVKYPDTHPEDGYSFAQIDEAVRFVLHHTTVAPSASPASPRLPAPERETPEVPLATLASALERAAALALAASAPSPPAATFLLSTETRPAPSSEPRATPEPPSAHTASISDADQRRLEALKRELAALKAKRSLALAPREHTSPTVTHEYYAPPSDYNYGVKLPKPKNAPRVAAVAPIASQQEQVADRVFEQAFRSPTVSVSLDELGSVSRPVREALRAAIDSPANAPAPTSTLASHFDSAPSEDPLPHIDTLDELASSPPAPPYDCDVAAILAKAPPHSILVHTLRLREVNQLLDAGWIYDFNDSPRASLLIPPSASRKRSCNPRAPSASPPSSAPPIVTSFYLSPRSSAFSSSPSSSSCLATPATPAIPAIPPATSPATSATCDHDSATTSKKRDHRPQPSTLDLAPSHASLMTHPNALPSHSATVRANPSQRTLPSPDATPTASRIARPSQSLRPRIPANANASPRLRSSSAPSTPALASRHRHPPLAHLPGVLVALRVPNAAPLCAYELACDFAPTLGSRIPAVSVYGWEDIVRLPGVAFPLAAVFRTLDFAIRAAHIDRTPECIRPASRISHLVSVVVRGRTLFTPASLARTISASHTAFATSAPAPRRMDTHGLDWSTPRDVART</sequence>
<accession>A0A9P3GLZ1</accession>